<protein>
    <submittedName>
        <fullName evidence="1">Ribosomal subunit interface protein</fullName>
    </submittedName>
</protein>
<dbReference type="InterPro" id="IPR003489">
    <property type="entry name" value="RHF/RaiA"/>
</dbReference>
<dbReference type="Pfam" id="PF02482">
    <property type="entry name" value="Ribosomal_S30AE"/>
    <property type="match status" value="1"/>
</dbReference>
<sequence>MNIEIRTDKNINSSDRLIDYVRTELKQEFQRYSEKITHFEVHLSDINGDKGGDEDKRCMIEARPAGLKPVAVTHKAANIDQAIHGAIDKLKRGIEQVFAKREPLRGVKPEWVEDDAS</sequence>
<dbReference type="RefSeq" id="WP_097078675.1">
    <property type="nucleotide sequence ID" value="NZ_BAABHT010000001.1"/>
</dbReference>
<evidence type="ECO:0000313" key="1">
    <source>
        <dbReference type="EMBL" id="SNX44421.1"/>
    </source>
</evidence>
<proteinExistence type="predicted"/>
<dbReference type="EMBL" id="OANT01000003">
    <property type="protein sequence ID" value="SNX44421.1"/>
    <property type="molecule type" value="Genomic_DNA"/>
</dbReference>
<dbReference type="Proteomes" id="UP000219042">
    <property type="component" value="Unassembled WGS sequence"/>
</dbReference>
<dbReference type="Gene3D" id="3.30.160.100">
    <property type="entry name" value="Ribosome hibernation promotion factor-like"/>
    <property type="match status" value="1"/>
</dbReference>
<name>A0A240E7D0_9GAMM</name>
<accession>A0A240E7D0</accession>
<gene>
    <name evidence="1" type="ORF">SAMN05421731_103159</name>
</gene>
<dbReference type="SUPFAM" id="SSF69754">
    <property type="entry name" value="Ribosome binding protein Y (YfiA homologue)"/>
    <property type="match status" value="1"/>
</dbReference>
<dbReference type="AlphaFoldDB" id="A0A240E7D0"/>
<evidence type="ECO:0000313" key="2">
    <source>
        <dbReference type="Proteomes" id="UP000219042"/>
    </source>
</evidence>
<reference evidence="2" key="1">
    <citation type="submission" date="2016-09" db="EMBL/GenBank/DDBJ databases">
        <authorList>
            <person name="Varghese N."/>
            <person name="Submissions S."/>
        </authorList>
    </citation>
    <scope>NUCLEOTIDE SEQUENCE [LARGE SCALE GENOMIC DNA]</scope>
    <source>
        <strain evidence="2">ANC 4466</strain>
    </source>
</reference>
<organism evidence="1 2">
    <name type="scientific">Acinetobacter puyangensis</name>
    <dbReference type="NCBI Taxonomy" id="1096779"/>
    <lineage>
        <taxon>Bacteria</taxon>
        <taxon>Pseudomonadati</taxon>
        <taxon>Pseudomonadota</taxon>
        <taxon>Gammaproteobacteria</taxon>
        <taxon>Moraxellales</taxon>
        <taxon>Moraxellaceae</taxon>
        <taxon>Acinetobacter</taxon>
    </lineage>
</organism>
<keyword evidence="2" id="KW-1185">Reference proteome</keyword>
<dbReference type="InterPro" id="IPR036567">
    <property type="entry name" value="RHF-like"/>
</dbReference>
<dbReference type="OrthoDB" id="121633at2"/>